<keyword evidence="2" id="KW-1185">Reference proteome</keyword>
<dbReference type="AlphaFoldDB" id="A0A7D4TH84"/>
<dbReference type="EMBL" id="CP054020">
    <property type="protein sequence ID" value="QKI90108.1"/>
    <property type="molecule type" value="Genomic_DNA"/>
</dbReference>
<dbReference type="RefSeq" id="WP_173286588.1">
    <property type="nucleotide sequence ID" value="NZ_CP054020.1"/>
</dbReference>
<dbReference type="Gene3D" id="3.30.70.120">
    <property type="match status" value="1"/>
</dbReference>
<dbReference type="InterPro" id="IPR021634">
    <property type="entry name" value="DUF3240"/>
</dbReference>
<evidence type="ECO:0000313" key="2">
    <source>
        <dbReference type="Proteomes" id="UP000504724"/>
    </source>
</evidence>
<dbReference type="Pfam" id="PF11582">
    <property type="entry name" value="DUF3240"/>
    <property type="match status" value="1"/>
</dbReference>
<sequence>MEFKQCILRLQFDSELYDSVTDALLSYPQEQLTFVALPVQAHTYPLENISEQVSGYKNKTMLEVTVDCEQSKSIYLHIREQLPRGGIQVQLMPLLEPDWL</sequence>
<accession>A0A7D4TH84</accession>
<dbReference type="InterPro" id="IPR015867">
    <property type="entry name" value="N-reg_PII/ATP_PRibTrfase_C"/>
</dbReference>
<organism evidence="1 2">
    <name type="scientific">Thiomicrorhabdus xiamenensis</name>
    <dbReference type="NCBI Taxonomy" id="2739063"/>
    <lineage>
        <taxon>Bacteria</taxon>
        <taxon>Pseudomonadati</taxon>
        <taxon>Pseudomonadota</taxon>
        <taxon>Gammaproteobacteria</taxon>
        <taxon>Thiotrichales</taxon>
        <taxon>Piscirickettsiaceae</taxon>
        <taxon>Thiomicrorhabdus</taxon>
    </lineage>
</organism>
<gene>
    <name evidence="1" type="ORF">HQN79_11255</name>
</gene>
<evidence type="ECO:0000313" key="1">
    <source>
        <dbReference type="EMBL" id="QKI90108.1"/>
    </source>
</evidence>
<dbReference type="KEGG" id="txa:HQN79_11255"/>
<name>A0A7D4TH84_9GAMM</name>
<proteinExistence type="predicted"/>
<reference evidence="1 2" key="1">
    <citation type="submission" date="2020-05" db="EMBL/GenBank/DDBJ databases">
        <title>Thiomicrorhabdus sediminis sp.nov. and Thiomicrorhabdus xiamenensis sp.nov., novel sulfur-oxidizing bacteria isolated from coastal sediment.</title>
        <authorList>
            <person name="Liu X."/>
        </authorList>
    </citation>
    <scope>NUCLEOTIDE SEQUENCE [LARGE SCALE GENOMIC DNA]</scope>
    <source>
        <strain evidence="1 2">G2</strain>
    </source>
</reference>
<dbReference type="Proteomes" id="UP000504724">
    <property type="component" value="Chromosome"/>
</dbReference>
<protein>
    <submittedName>
        <fullName evidence="1">DUF3240 family protein</fullName>
    </submittedName>
</protein>